<protein>
    <submittedName>
        <fullName evidence="1">Uncharacterized protein</fullName>
    </submittedName>
</protein>
<dbReference type="AlphaFoldDB" id="D4E054"/>
<proteinExistence type="predicted"/>
<dbReference type="HOGENOM" id="CLU_3205185_0_0_6"/>
<accession>D4E054</accession>
<name>D4E054_SEROD</name>
<sequence>MNASDGFIVYCIPGRKDGGMIERISMCRFLFHNERHASQNPWMAL</sequence>
<dbReference type="EMBL" id="ADBY01000025">
    <property type="protein sequence ID" value="EFE96960.1"/>
    <property type="molecule type" value="Genomic_DNA"/>
</dbReference>
<dbReference type="STRING" id="667129.HMPREF0758_1554"/>
<evidence type="ECO:0000313" key="2">
    <source>
        <dbReference type="Proteomes" id="UP000005723"/>
    </source>
</evidence>
<keyword evidence="2" id="KW-1185">Reference proteome</keyword>
<comment type="caution">
    <text evidence="1">The sequence shown here is derived from an EMBL/GenBank/DDBJ whole genome shotgun (WGS) entry which is preliminary data.</text>
</comment>
<dbReference type="Proteomes" id="UP000005723">
    <property type="component" value="Unassembled WGS sequence"/>
</dbReference>
<organism evidence="1 2">
    <name type="scientific">Serratia odorifera DSM 4582</name>
    <dbReference type="NCBI Taxonomy" id="667129"/>
    <lineage>
        <taxon>Bacteria</taxon>
        <taxon>Pseudomonadati</taxon>
        <taxon>Pseudomonadota</taxon>
        <taxon>Gammaproteobacteria</taxon>
        <taxon>Enterobacterales</taxon>
        <taxon>Yersiniaceae</taxon>
        <taxon>Serratia</taxon>
    </lineage>
</organism>
<reference evidence="1 2" key="1">
    <citation type="submission" date="2010-01" db="EMBL/GenBank/DDBJ databases">
        <authorList>
            <person name="Muzny D."/>
            <person name="Qin X."/>
            <person name="Deng J."/>
            <person name="Jiang H."/>
            <person name="Liu Y."/>
            <person name="Qu J."/>
            <person name="Song X.-Z."/>
            <person name="Zhang L."/>
            <person name="Thornton R."/>
            <person name="Coyle M."/>
            <person name="Francisco L."/>
            <person name="Jackson L."/>
            <person name="Javaid M."/>
            <person name="Korchina V."/>
            <person name="Kovar C."/>
            <person name="Mata R."/>
            <person name="Mathew T."/>
            <person name="Ngo R."/>
            <person name="Nguyen L."/>
            <person name="Nguyen N."/>
            <person name="Okwuonu G."/>
            <person name="Ongeri F."/>
            <person name="Pham C."/>
            <person name="Simmons D."/>
            <person name="Wilczek-Boney K."/>
            <person name="Hale W."/>
            <person name="Jakkamsetti A."/>
            <person name="Pham P."/>
            <person name="Ruth R."/>
            <person name="San Lucas F."/>
            <person name="Warren J."/>
            <person name="Zhang J."/>
            <person name="Zhao Z."/>
            <person name="Zhou C."/>
            <person name="Zhu D."/>
            <person name="Lee S."/>
            <person name="Bess C."/>
            <person name="Blankenburg K."/>
            <person name="Forbes L."/>
            <person name="Fu Q."/>
            <person name="Gubbala S."/>
            <person name="Hirani K."/>
            <person name="Jayaseelan J.C."/>
            <person name="Lara F."/>
            <person name="Munidasa M."/>
            <person name="Palculict T."/>
            <person name="Patil S."/>
            <person name="Pu L.-L."/>
            <person name="Saada N."/>
            <person name="Tang L."/>
            <person name="Weissenberger G."/>
            <person name="Zhu Y."/>
            <person name="Hemphill L."/>
            <person name="Shang Y."/>
            <person name="Youmans B."/>
            <person name="Ayvaz T."/>
            <person name="Ross M."/>
            <person name="Santibanez J."/>
            <person name="Aqrawi P."/>
            <person name="Gross S."/>
            <person name="Joshi V."/>
            <person name="Fowler G."/>
            <person name="Nazareth L."/>
            <person name="Reid J."/>
            <person name="Worley K."/>
            <person name="Petrosino J."/>
            <person name="Highlander S."/>
            <person name="Gibbs R."/>
        </authorList>
    </citation>
    <scope>NUCLEOTIDE SEQUENCE [LARGE SCALE GENOMIC DNA]</scope>
    <source>
        <strain evidence="1 2">DSM 4582</strain>
    </source>
</reference>
<gene>
    <name evidence="1" type="ORF">HMPREF0758_1554</name>
</gene>
<evidence type="ECO:0000313" key="1">
    <source>
        <dbReference type="EMBL" id="EFE96960.1"/>
    </source>
</evidence>